<evidence type="ECO:0000313" key="2">
    <source>
        <dbReference type="Proteomes" id="UP001595912"/>
    </source>
</evidence>
<sequence length="220" mass="24681">MLEGPAYFDLNELRRRVATTLTARDSGVFGFSVAFTDGMFLSELARWFDLDILPGADVRATLMLDPLYATANWRTKMLAGYGDILQQRDLVCPVLVTEDTTAEASQQFWRAAQDHYSGGRRTLVLIFSASKPALFPEGLVELPVPEFEIDDINLWALRLASYCSTDGRTAARRITERIREAAWTDGRLAVRLVYEAMSDVIKAIDNDPDEFLMSLENGSE</sequence>
<comment type="caution">
    <text evidence="1">The sequence shown here is derived from an EMBL/GenBank/DDBJ whole genome shotgun (WGS) entry which is preliminary data.</text>
</comment>
<dbReference type="RefSeq" id="WP_380124755.1">
    <property type="nucleotide sequence ID" value="NZ_JBHSIU010000066.1"/>
</dbReference>
<reference evidence="2" key="1">
    <citation type="journal article" date="2019" name="Int. J. Syst. Evol. Microbiol.">
        <title>The Global Catalogue of Microorganisms (GCM) 10K type strain sequencing project: providing services to taxonomists for standard genome sequencing and annotation.</title>
        <authorList>
            <consortium name="The Broad Institute Genomics Platform"/>
            <consortium name="The Broad Institute Genome Sequencing Center for Infectious Disease"/>
            <person name="Wu L."/>
            <person name="Ma J."/>
        </authorList>
    </citation>
    <scope>NUCLEOTIDE SEQUENCE [LARGE SCALE GENOMIC DNA]</scope>
    <source>
        <strain evidence="2">CGMCC 4.7152</strain>
    </source>
</reference>
<accession>A0ABV9WA53</accession>
<dbReference type="EMBL" id="JBHSIU010000066">
    <property type="protein sequence ID" value="MFC5004656.1"/>
    <property type="molecule type" value="Genomic_DNA"/>
</dbReference>
<proteinExistence type="predicted"/>
<organism evidence="1 2">
    <name type="scientific">Dactylosporangium cerinum</name>
    <dbReference type="NCBI Taxonomy" id="1434730"/>
    <lineage>
        <taxon>Bacteria</taxon>
        <taxon>Bacillati</taxon>
        <taxon>Actinomycetota</taxon>
        <taxon>Actinomycetes</taxon>
        <taxon>Micromonosporales</taxon>
        <taxon>Micromonosporaceae</taxon>
        <taxon>Dactylosporangium</taxon>
    </lineage>
</organism>
<name>A0ABV9WA53_9ACTN</name>
<evidence type="ECO:0000313" key="1">
    <source>
        <dbReference type="EMBL" id="MFC5004656.1"/>
    </source>
</evidence>
<protein>
    <submittedName>
        <fullName evidence="1">Uncharacterized protein</fullName>
    </submittedName>
</protein>
<dbReference type="Proteomes" id="UP001595912">
    <property type="component" value="Unassembled WGS sequence"/>
</dbReference>
<keyword evidence="2" id="KW-1185">Reference proteome</keyword>
<gene>
    <name evidence="1" type="ORF">ACFPIJ_43380</name>
</gene>